<evidence type="ECO:0000313" key="6">
    <source>
        <dbReference type="EMBL" id="KAJ3175628.1"/>
    </source>
</evidence>
<feature type="binding site" evidence="2">
    <location>
        <position position="313"/>
    </location>
    <ligand>
        <name>ATP</name>
        <dbReference type="ChEBI" id="CHEBI:30616"/>
    </ligand>
</feature>
<dbReference type="InterPro" id="IPR011009">
    <property type="entry name" value="Kinase-like_dom_sf"/>
</dbReference>
<evidence type="ECO:0008006" key="8">
    <source>
        <dbReference type="Google" id="ProtNLM"/>
    </source>
</evidence>
<dbReference type="InterPro" id="IPR008984">
    <property type="entry name" value="SMAD_FHA_dom_sf"/>
</dbReference>
<dbReference type="InterPro" id="IPR017441">
    <property type="entry name" value="Protein_kinase_ATP_BS"/>
</dbReference>
<dbReference type="Pfam" id="PF00498">
    <property type="entry name" value="FHA"/>
    <property type="match status" value="1"/>
</dbReference>
<dbReference type="InterPro" id="IPR000253">
    <property type="entry name" value="FHA_dom"/>
</dbReference>
<evidence type="ECO:0000256" key="2">
    <source>
        <dbReference type="PROSITE-ProRule" id="PRU10141"/>
    </source>
</evidence>
<accession>A0AAD5XNQ7</accession>
<dbReference type="Proteomes" id="UP001212152">
    <property type="component" value="Unassembled WGS sequence"/>
</dbReference>
<feature type="region of interest" description="Disordered" evidence="3">
    <location>
        <begin position="77"/>
        <end position="148"/>
    </location>
</feature>
<dbReference type="PROSITE" id="PS50011">
    <property type="entry name" value="PROTEIN_KINASE_DOM"/>
    <property type="match status" value="1"/>
</dbReference>
<name>A0AAD5XNQ7_9FUNG</name>
<dbReference type="PROSITE" id="PS00107">
    <property type="entry name" value="PROTEIN_KINASE_ATP"/>
    <property type="match status" value="1"/>
</dbReference>
<feature type="domain" description="FHA" evidence="4">
    <location>
        <begin position="184"/>
        <end position="242"/>
    </location>
</feature>
<feature type="domain" description="Protein kinase" evidence="5">
    <location>
        <begin position="284"/>
        <end position="350"/>
    </location>
</feature>
<sequence>MLTCNVCGRDDFKSGGGLTRHFRVHHEADVMRQWDARWELTLNTVSQLEKIDPLRRVEEWAVEVSKYQEDFTFAGTLPSSSSHTREAPLPDSYVPESTVPNETETPAIPTTRLPAPVPPVILVPSTNTATPPQPPPVEEAPATDLAPAPERPPTVWGRLISLKLDDVPSLDLVGHGTNTRTPAYLIGRHRTCNVVLPFVAVSNRHCLIYQATRRNDSTGQLESTVLIEDLSRNGTYVNATLLERRKAHPLNDGDRISFGHAQKHTFMFRTPRVEPPRSKFHDKYDLGKLLGSGKFASVTLAKERANIKKVAIKIVPRPKIGGSEVPKFGKNFGPEGVLLKSLKHVSSNQK</sequence>
<dbReference type="SMART" id="SM00240">
    <property type="entry name" value="FHA"/>
    <property type="match status" value="1"/>
</dbReference>
<evidence type="ECO:0000259" key="5">
    <source>
        <dbReference type="PROSITE" id="PS50011"/>
    </source>
</evidence>
<comment type="similarity">
    <text evidence="1">Belongs to the protein kinase superfamily. CAMK Ser/Thr protein kinase family. CHEK2 subfamily.</text>
</comment>
<dbReference type="PANTHER" id="PTHR23308">
    <property type="entry name" value="NUCLEAR INHIBITOR OF PROTEIN PHOSPHATASE-1"/>
    <property type="match status" value="1"/>
</dbReference>
<dbReference type="Gene3D" id="2.60.200.20">
    <property type="match status" value="1"/>
</dbReference>
<keyword evidence="2" id="KW-0067">ATP-binding</keyword>
<dbReference type="EMBL" id="JADGJQ010000050">
    <property type="protein sequence ID" value="KAJ3175628.1"/>
    <property type="molecule type" value="Genomic_DNA"/>
</dbReference>
<keyword evidence="2" id="KW-0547">Nucleotide-binding</keyword>
<comment type="caution">
    <text evidence="6">The sequence shown here is derived from an EMBL/GenBank/DDBJ whole genome shotgun (WGS) entry which is preliminary data.</text>
</comment>
<gene>
    <name evidence="6" type="ORF">HDU87_006126</name>
</gene>
<dbReference type="AlphaFoldDB" id="A0AAD5XNQ7"/>
<reference evidence="6" key="1">
    <citation type="submission" date="2020-05" db="EMBL/GenBank/DDBJ databases">
        <title>Phylogenomic resolution of chytrid fungi.</title>
        <authorList>
            <person name="Stajich J.E."/>
            <person name="Amses K."/>
            <person name="Simmons R."/>
            <person name="Seto K."/>
            <person name="Myers J."/>
            <person name="Bonds A."/>
            <person name="Quandt C.A."/>
            <person name="Barry K."/>
            <person name="Liu P."/>
            <person name="Grigoriev I."/>
            <person name="Longcore J.E."/>
            <person name="James T.Y."/>
        </authorList>
    </citation>
    <scope>NUCLEOTIDE SEQUENCE</scope>
    <source>
        <strain evidence="6">JEL0379</strain>
    </source>
</reference>
<evidence type="ECO:0000259" key="4">
    <source>
        <dbReference type="PROSITE" id="PS50006"/>
    </source>
</evidence>
<dbReference type="SUPFAM" id="SSF56112">
    <property type="entry name" value="Protein kinase-like (PK-like)"/>
    <property type="match status" value="1"/>
</dbReference>
<evidence type="ECO:0000256" key="3">
    <source>
        <dbReference type="SAM" id="MobiDB-lite"/>
    </source>
</evidence>
<dbReference type="InterPro" id="IPR000719">
    <property type="entry name" value="Prot_kinase_dom"/>
</dbReference>
<organism evidence="6 7">
    <name type="scientific">Geranomyces variabilis</name>
    <dbReference type="NCBI Taxonomy" id="109894"/>
    <lineage>
        <taxon>Eukaryota</taxon>
        <taxon>Fungi</taxon>
        <taxon>Fungi incertae sedis</taxon>
        <taxon>Chytridiomycota</taxon>
        <taxon>Chytridiomycota incertae sedis</taxon>
        <taxon>Chytridiomycetes</taxon>
        <taxon>Spizellomycetales</taxon>
        <taxon>Powellomycetaceae</taxon>
        <taxon>Geranomyces</taxon>
    </lineage>
</organism>
<evidence type="ECO:0000313" key="7">
    <source>
        <dbReference type="Proteomes" id="UP001212152"/>
    </source>
</evidence>
<protein>
    <recommendedName>
        <fullName evidence="8">FHA domain-containing protein</fullName>
    </recommendedName>
</protein>
<dbReference type="GO" id="GO:0004672">
    <property type="term" value="F:protein kinase activity"/>
    <property type="evidence" value="ECO:0007669"/>
    <property type="project" value="InterPro"/>
</dbReference>
<evidence type="ECO:0000256" key="1">
    <source>
        <dbReference type="ARBA" id="ARBA00005575"/>
    </source>
</evidence>
<dbReference type="GO" id="GO:0005524">
    <property type="term" value="F:ATP binding"/>
    <property type="evidence" value="ECO:0007669"/>
    <property type="project" value="UniProtKB-UniRule"/>
</dbReference>
<dbReference type="InterPro" id="IPR050923">
    <property type="entry name" value="Cell_Proc_Reg/RNA_Proc"/>
</dbReference>
<proteinExistence type="inferred from homology"/>
<dbReference type="SUPFAM" id="SSF49879">
    <property type="entry name" value="SMAD/FHA domain"/>
    <property type="match status" value="1"/>
</dbReference>
<dbReference type="PROSITE" id="PS50006">
    <property type="entry name" value="FHA_DOMAIN"/>
    <property type="match status" value="1"/>
</dbReference>
<keyword evidence="7" id="KW-1185">Reference proteome</keyword>
<dbReference type="Gene3D" id="3.30.200.20">
    <property type="entry name" value="Phosphorylase Kinase, domain 1"/>
    <property type="match status" value="1"/>
</dbReference>